<protein>
    <submittedName>
        <fullName evidence="1">Uncharacterized protein</fullName>
    </submittedName>
</protein>
<keyword evidence="2" id="KW-1185">Reference proteome</keyword>
<name>A0ABY7G6W2_MYAAR</name>
<organism evidence="1 2">
    <name type="scientific">Mya arenaria</name>
    <name type="common">Soft-shell clam</name>
    <dbReference type="NCBI Taxonomy" id="6604"/>
    <lineage>
        <taxon>Eukaryota</taxon>
        <taxon>Metazoa</taxon>
        <taxon>Spiralia</taxon>
        <taxon>Lophotrochozoa</taxon>
        <taxon>Mollusca</taxon>
        <taxon>Bivalvia</taxon>
        <taxon>Autobranchia</taxon>
        <taxon>Heteroconchia</taxon>
        <taxon>Euheterodonta</taxon>
        <taxon>Imparidentia</taxon>
        <taxon>Neoheterodontei</taxon>
        <taxon>Myida</taxon>
        <taxon>Myoidea</taxon>
        <taxon>Myidae</taxon>
        <taxon>Mya</taxon>
    </lineage>
</organism>
<dbReference type="Proteomes" id="UP001164746">
    <property type="component" value="Chromosome 16"/>
</dbReference>
<proteinExistence type="predicted"/>
<evidence type="ECO:0000313" key="1">
    <source>
        <dbReference type="EMBL" id="WAR29109.1"/>
    </source>
</evidence>
<reference evidence="1" key="1">
    <citation type="submission" date="2022-11" db="EMBL/GenBank/DDBJ databases">
        <title>Centuries of genome instability and evolution in soft-shell clam transmissible cancer (bioRxiv).</title>
        <authorList>
            <person name="Hart S.F.M."/>
            <person name="Yonemitsu M.A."/>
            <person name="Giersch R.M."/>
            <person name="Beal B.F."/>
            <person name="Arriagada G."/>
            <person name="Davis B.W."/>
            <person name="Ostrander E.A."/>
            <person name="Goff S.P."/>
            <person name="Metzger M.J."/>
        </authorList>
    </citation>
    <scope>NUCLEOTIDE SEQUENCE</scope>
    <source>
        <strain evidence="1">MELC-2E11</strain>
        <tissue evidence="1">Siphon/mantle</tissue>
    </source>
</reference>
<dbReference type="EMBL" id="CP111027">
    <property type="protein sequence ID" value="WAR29109.1"/>
    <property type="molecule type" value="Genomic_DNA"/>
</dbReference>
<sequence>MSTLLALGTCQNEREGIFSHLKVVHLKHIRMPEEQFSRLSQSFIKAGGTSLDLEYCSIEQEDDVPQLQNECEHQIVSYDCKPSIELLEVTITVEEFIRLIDHVTRCGQSVKCTLYVTTLESNQAVEQPAFPILVPQPISADYTTVLELSGNKMCTEQICQIVGRINQLNHSVTLALSFCTEISDEYNPLRNQMVPPPNPSQDCAKHIEIKYMNISEPLFWYVATSVIYCGYTCEISLCDILPSKVPSEDNLYLPQMAPIHSPAHTAKFRFNIVSIPHDVVERLACQAAISAHVVECVLDKCYVGPPPDVWSLKEKMEEDPAIQIEKFKFEPNSDNPNSLWPESYKADKTWDIRFKAKAKKSALAESTAEKPEVTE</sequence>
<gene>
    <name evidence="1" type="ORF">MAR_002677</name>
</gene>
<evidence type="ECO:0000313" key="2">
    <source>
        <dbReference type="Proteomes" id="UP001164746"/>
    </source>
</evidence>
<accession>A0ABY7G6W2</accession>